<organism evidence="2 3">
    <name type="scientific">Alkaliphilus peptidifermentans DSM 18978</name>
    <dbReference type="NCBI Taxonomy" id="1120976"/>
    <lineage>
        <taxon>Bacteria</taxon>
        <taxon>Bacillati</taxon>
        <taxon>Bacillota</taxon>
        <taxon>Clostridia</taxon>
        <taxon>Peptostreptococcales</taxon>
        <taxon>Natronincolaceae</taxon>
        <taxon>Alkaliphilus</taxon>
    </lineage>
</organism>
<evidence type="ECO:0000313" key="2">
    <source>
        <dbReference type="EMBL" id="SCY86653.1"/>
    </source>
</evidence>
<dbReference type="Gene3D" id="3.20.20.70">
    <property type="entry name" value="Aldolase class I"/>
    <property type="match status" value="1"/>
</dbReference>
<dbReference type="AlphaFoldDB" id="A0A1G5JE45"/>
<dbReference type="Proteomes" id="UP000198636">
    <property type="component" value="Unassembled WGS sequence"/>
</dbReference>
<dbReference type="InterPro" id="IPR051690">
    <property type="entry name" value="PseI-like"/>
</dbReference>
<dbReference type="SUPFAM" id="SSF51569">
    <property type="entry name" value="Aldolase"/>
    <property type="match status" value="1"/>
</dbReference>
<dbReference type="Pfam" id="PF08666">
    <property type="entry name" value="SAF"/>
    <property type="match status" value="1"/>
</dbReference>
<dbReference type="GO" id="GO:0047444">
    <property type="term" value="F:N-acylneuraminate-9-phosphate synthase activity"/>
    <property type="evidence" value="ECO:0007669"/>
    <property type="project" value="TreeGrafter"/>
</dbReference>
<sequence>MHYTGESSKKIKIGDKYIGYGYPTYIIAEVGSNHDGNLDNAKGYILKAKEIGADAIKFQAFTAENLVNKNKLPDIFALMKSLEMPLNWLPELINFSNDLGIEFLCTPFDHNTVDLLLELGIKAFKISSGDLTNIPLIKYVAEKSLPVILSTGMSYMKDVDEAVHTINAKGNDDIAILHCVSKYPPKYEEMNLKNINTLKTAYQYPVGFSDHSEEHIGVIAAVTMGAKIIEKHITFDKTLSGADHPFALTVPEFKDMIEHVRKLELALGSSVKMPSHEEVQGPLNRARRSIYASQDINKGTVITKEMLTIIRPVRGLEPKFFDLVVGRQAKTDIKYLDEITWEKI</sequence>
<dbReference type="RefSeq" id="WP_091544609.1">
    <property type="nucleotide sequence ID" value="NZ_FMUS01000019.1"/>
</dbReference>
<proteinExistence type="predicted"/>
<accession>A0A1G5JE45</accession>
<evidence type="ECO:0000313" key="3">
    <source>
        <dbReference type="Proteomes" id="UP000198636"/>
    </source>
</evidence>
<dbReference type="PROSITE" id="PS50844">
    <property type="entry name" value="AFP_LIKE"/>
    <property type="match status" value="1"/>
</dbReference>
<dbReference type="Gene3D" id="3.90.1210.10">
    <property type="entry name" value="Antifreeze-like/N-acetylneuraminic acid synthase C-terminal domain"/>
    <property type="match status" value="1"/>
</dbReference>
<evidence type="ECO:0000259" key="1">
    <source>
        <dbReference type="PROSITE" id="PS50844"/>
    </source>
</evidence>
<dbReference type="InterPro" id="IPR036732">
    <property type="entry name" value="AFP_Neu5c_C_sf"/>
</dbReference>
<gene>
    <name evidence="2" type="ORF">SAMN03080606_02798</name>
</gene>
<keyword evidence="3" id="KW-1185">Reference proteome</keyword>
<dbReference type="EMBL" id="FMUS01000019">
    <property type="protein sequence ID" value="SCY86653.1"/>
    <property type="molecule type" value="Genomic_DNA"/>
</dbReference>
<reference evidence="2 3" key="1">
    <citation type="submission" date="2016-10" db="EMBL/GenBank/DDBJ databases">
        <authorList>
            <person name="de Groot N.N."/>
        </authorList>
    </citation>
    <scope>NUCLEOTIDE SEQUENCE [LARGE SCALE GENOMIC DNA]</scope>
    <source>
        <strain evidence="2 3">DSM 18978</strain>
    </source>
</reference>
<dbReference type="PANTHER" id="PTHR42966:SF1">
    <property type="entry name" value="SIALIC ACID SYNTHASE"/>
    <property type="match status" value="1"/>
</dbReference>
<dbReference type="InterPro" id="IPR013132">
    <property type="entry name" value="PseI/NeuA/B-like_N"/>
</dbReference>
<dbReference type="GO" id="GO:0016051">
    <property type="term" value="P:carbohydrate biosynthetic process"/>
    <property type="evidence" value="ECO:0007669"/>
    <property type="project" value="InterPro"/>
</dbReference>
<dbReference type="SMART" id="SM00858">
    <property type="entry name" value="SAF"/>
    <property type="match status" value="1"/>
</dbReference>
<dbReference type="STRING" id="1120976.SAMN03080606_02798"/>
<dbReference type="InterPro" id="IPR057736">
    <property type="entry name" value="SAF_PseI/NeuA/NeuB"/>
</dbReference>
<name>A0A1G5JE45_9FIRM</name>
<feature type="domain" description="AFP-like" evidence="1">
    <location>
        <begin position="289"/>
        <end position="344"/>
    </location>
</feature>
<dbReference type="SUPFAM" id="SSF51269">
    <property type="entry name" value="AFP III-like domain"/>
    <property type="match status" value="1"/>
</dbReference>
<dbReference type="InterPro" id="IPR006190">
    <property type="entry name" value="SAF_AFP_Neu5Ac"/>
</dbReference>
<dbReference type="OrthoDB" id="9814210at2"/>
<dbReference type="InterPro" id="IPR013785">
    <property type="entry name" value="Aldolase_TIM"/>
</dbReference>
<dbReference type="PANTHER" id="PTHR42966">
    <property type="entry name" value="N-ACETYLNEURAMINATE SYNTHASE"/>
    <property type="match status" value="1"/>
</dbReference>
<dbReference type="Pfam" id="PF03102">
    <property type="entry name" value="NeuB"/>
    <property type="match status" value="1"/>
</dbReference>
<protein>
    <submittedName>
        <fullName evidence="2">N-acetylneuraminate synthase</fullName>
    </submittedName>
</protein>
<dbReference type="CDD" id="cd11615">
    <property type="entry name" value="SAF_NeuB_like"/>
    <property type="match status" value="1"/>
</dbReference>
<dbReference type="InterPro" id="IPR013974">
    <property type="entry name" value="SAF"/>
</dbReference>